<protein>
    <submittedName>
        <fullName evidence="1">Uncharacterized protein</fullName>
    </submittedName>
</protein>
<organism evidence="1 2">
    <name type="scientific">Caligus rogercresseyi</name>
    <name type="common">Sea louse</name>
    <dbReference type="NCBI Taxonomy" id="217165"/>
    <lineage>
        <taxon>Eukaryota</taxon>
        <taxon>Metazoa</taxon>
        <taxon>Ecdysozoa</taxon>
        <taxon>Arthropoda</taxon>
        <taxon>Crustacea</taxon>
        <taxon>Multicrustacea</taxon>
        <taxon>Hexanauplia</taxon>
        <taxon>Copepoda</taxon>
        <taxon>Siphonostomatoida</taxon>
        <taxon>Caligidae</taxon>
        <taxon>Caligus</taxon>
    </lineage>
</organism>
<dbReference type="EMBL" id="CP045892">
    <property type="protein sequence ID" value="QQP52729.1"/>
    <property type="molecule type" value="Genomic_DNA"/>
</dbReference>
<dbReference type="Proteomes" id="UP000595437">
    <property type="component" value="Chromosome 3"/>
</dbReference>
<name>A0A7T8HMF7_CALRO</name>
<dbReference type="AlphaFoldDB" id="A0A7T8HMF7"/>
<reference evidence="2" key="1">
    <citation type="submission" date="2021-01" db="EMBL/GenBank/DDBJ databases">
        <title>Caligus Genome Assembly.</title>
        <authorList>
            <person name="Gallardo-Escarate C."/>
        </authorList>
    </citation>
    <scope>NUCLEOTIDE SEQUENCE [LARGE SCALE GENOMIC DNA]</scope>
</reference>
<keyword evidence="2" id="KW-1185">Reference proteome</keyword>
<feature type="non-terminal residue" evidence="1">
    <location>
        <position position="1"/>
    </location>
</feature>
<feature type="non-terminal residue" evidence="1">
    <location>
        <position position="56"/>
    </location>
</feature>
<evidence type="ECO:0000313" key="1">
    <source>
        <dbReference type="EMBL" id="QQP52729.1"/>
    </source>
</evidence>
<sequence>PLFENICLLIPLDEFRLTLEELGLMDPDSNASAQANNDVNLDTVMKSSFAESLNLM</sequence>
<accession>A0A7T8HMF7</accession>
<evidence type="ECO:0000313" key="2">
    <source>
        <dbReference type="Proteomes" id="UP000595437"/>
    </source>
</evidence>
<proteinExistence type="predicted"/>
<gene>
    <name evidence="1" type="ORF">FKW44_004967</name>
</gene>